<dbReference type="InterPro" id="IPR011333">
    <property type="entry name" value="SKP1/BTB/POZ_sf"/>
</dbReference>
<dbReference type="SUPFAM" id="SSF54695">
    <property type="entry name" value="POZ domain"/>
    <property type="match status" value="1"/>
</dbReference>
<dbReference type="Gene3D" id="2.60.210.10">
    <property type="entry name" value="Apoptosis, Tumor Necrosis Factor Receptor Associated Protein 2, Chain A"/>
    <property type="match status" value="1"/>
</dbReference>
<protein>
    <recommendedName>
        <fullName evidence="1">BTB domain-containing protein</fullName>
    </recommendedName>
</protein>
<dbReference type="InterPro" id="IPR008974">
    <property type="entry name" value="TRAF-like"/>
</dbReference>
<name>A0A6V7WF39_MELEN</name>
<dbReference type="PROSITE" id="PS50097">
    <property type="entry name" value="BTB"/>
    <property type="match status" value="1"/>
</dbReference>
<dbReference type="Pfam" id="PF00651">
    <property type="entry name" value="BTB"/>
    <property type="match status" value="1"/>
</dbReference>
<reference evidence="2 3" key="1">
    <citation type="submission" date="2020-08" db="EMBL/GenBank/DDBJ databases">
        <authorList>
            <person name="Koutsovoulos G."/>
            <person name="Danchin GJ E."/>
        </authorList>
    </citation>
    <scope>NUCLEOTIDE SEQUENCE [LARGE SCALE GENOMIC DNA]</scope>
</reference>
<dbReference type="PANTHER" id="PTHR24413">
    <property type="entry name" value="SPECKLE-TYPE POZ PROTEIN"/>
    <property type="match status" value="1"/>
</dbReference>
<sequence>MEPTCQSVELSMPIESAGSSSQTTNASQTEIRVEYLKHNWTVKNFSHCYQEYLENYVNLPNSDLTWSIKIYPKGNGENNKDFVFLCLNRVLGTNVKNNKIGFRSRFYLKNSEGKDIEMRVHPNPSHSDYVSYTVWCINCIKRDVLFPQIQPADSITVFVEIDVAVETITTSVDDSFGPCRSCTCERQLGEDYLKLLSDMVLTDFTIKVQDKEIHVHKAILAARSPVFSAMLQHVDTSESKTGILEIKDVEYNVVKEMLRFIYCGKSSGELSEIASDLLIAADKYRLEELKNHCEQSLIQAINFDNACHLLIIADMYGASNLRKKVLHFIKLHPKKIVHTAGWISIIKEHPQLATDIVASFDKS</sequence>
<proteinExistence type="predicted"/>
<feature type="domain" description="BTB" evidence="1">
    <location>
        <begin position="202"/>
        <end position="265"/>
    </location>
</feature>
<accession>A0A6V7WF39</accession>
<dbReference type="Proteomes" id="UP000580250">
    <property type="component" value="Unassembled WGS sequence"/>
</dbReference>
<dbReference type="EMBL" id="CAJEWN010000552">
    <property type="protein sequence ID" value="CAD2185613.1"/>
    <property type="molecule type" value="Genomic_DNA"/>
</dbReference>
<dbReference type="FunFam" id="3.30.710.10:FF:000159">
    <property type="entry name" value="Speckle-type POZ protein B"/>
    <property type="match status" value="1"/>
</dbReference>
<dbReference type="SUPFAM" id="SSF49599">
    <property type="entry name" value="TRAF domain-like"/>
    <property type="match status" value="1"/>
</dbReference>
<evidence type="ECO:0000259" key="1">
    <source>
        <dbReference type="PROSITE" id="PS50097"/>
    </source>
</evidence>
<gene>
    <name evidence="2" type="ORF">MENT_LOCUS38054</name>
</gene>
<dbReference type="AlphaFoldDB" id="A0A6V7WF39"/>
<organism evidence="2 3">
    <name type="scientific">Meloidogyne enterolobii</name>
    <name type="common">Root-knot nematode worm</name>
    <name type="synonym">Meloidogyne mayaguensis</name>
    <dbReference type="NCBI Taxonomy" id="390850"/>
    <lineage>
        <taxon>Eukaryota</taxon>
        <taxon>Metazoa</taxon>
        <taxon>Ecdysozoa</taxon>
        <taxon>Nematoda</taxon>
        <taxon>Chromadorea</taxon>
        <taxon>Rhabditida</taxon>
        <taxon>Tylenchina</taxon>
        <taxon>Tylenchomorpha</taxon>
        <taxon>Tylenchoidea</taxon>
        <taxon>Meloidogynidae</taxon>
        <taxon>Meloidogyninae</taxon>
        <taxon>Meloidogyne</taxon>
    </lineage>
</organism>
<evidence type="ECO:0000313" key="3">
    <source>
        <dbReference type="Proteomes" id="UP000580250"/>
    </source>
</evidence>
<dbReference type="OrthoDB" id="6359816at2759"/>
<dbReference type="InterPro" id="IPR000210">
    <property type="entry name" value="BTB/POZ_dom"/>
</dbReference>
<dbReference type="Gene3D" id="1.25.40.420">
    <property type="match status" value="1"/>
</dbReference>
<comment type="caution">
    <text evidence="2">The sequence shown here is derived from an EMBL/GenBank/DDBJ whole genome shotgun (WGS) entry which is preliminary data.</text>
</comment>
<dbReference type="SMART" id="SM00225">
    <property type="entry name" value="BTB"/>
    <property type="match status" value="1"/>
</dbReference>
<evidence type="ECO:0000313" key="2">
    <source>
        <dbReference type="EMBL" id="CAD2185613.1"/>
    </source>
</evidence>
<dbReference type="Gene3D" id="3.30.710.10">
    <property type="entry name" value="Potassium Channel Kv1.1, Chain A"/>
    <property type="match status" value="1"/>
</dbReference>